<feature type="transmembrane region" description="Helical" evidence="1">
    <location>
        <begin position="39"/>
        <end position="60"/>
    </location>
</feature>
<evidence type="ECO:0000256" key="1">
    <source>
        <dbReference type="SAM" id="Phobius"/>
    </source>
</evidence>
<keyword evidence="1" id="KW-1133">Transmembrane helix</keyword>
<proteinExistence type="predicted"/>
<dbReference type="PROSITE" id="PS51257">
    <property type="entry name" value="PROKAR_LIPOPROTEIN"/>
    <property type="match status" value="1"/>
</dbReference>
<dbReference type="RefSeq" id="WP_120460625.1">
    <property type="nucleotide sequence ID" value="NZ_BMIW01000006.1"/>
</dbReference>
<protein>
    <submittedName>
        <fullName evidence="2">Uncharacterized protein</fullName>
    </submittedName>
</protein>
<dbReference type="EMBL" id="BMIW01000006">
    <property type="protein sequence ID" value="GGF92509.1"/>
    <property type="molecule type" value="Genomic_DNA"/>
</dbReference>
<evidence type="ECO:0000313" key="2">
    <source>
        <dbReference type="EMBL" id="GGF92509.1"/>
    </source>
</evidence>
<evidence type="ECO:0000313" key="3">
    <source>
        <dbReference type="Proteomes" id="UP000608420"/>
    </source>
</evidence>
<sequence length="66" mass="7386">MRRAEWLIAAVMIAMGLACMIISANVSRDMSILQIFRSMGKYCLMMMAAAGIVGIIYSFIHRSGRR</sequence>
<keyword evidence="1" id="KW-0812">Transmembrane</keyword>
<dbReference type="Proteomes" id="UP000608420">
    <property type="component" value="Unassembled WGS sequence"/>
</dbReference>
<keyword evidence="3" id="KW-1185">Reference proteome</keyword>
<gene>
    <name evidence="2" type="ORF">GCM10010913_12640</name>
</gene>
<name>A0ABQ1VRE5_9BACL</name>
<feature type="transmembrane region" description="Helical" evidence="1">
    <location>
        <begin position="6"/>
        <end position="27"/>
    </location>
</feature>
<organism evidence="2 3">
    <name type="scientific">Paenibacillus aceti</name>
    <dbReference type="NCBI Taxonomy" id="1820010"/>
    <lineage>
        <taxon>Bacteria</taxon>
        <taxon>Bacillati</taxon>
        <taxon>Bacillota</taxon>
        <taxon>Bacilli</taxon>
        <taxon>Bacillales</taxon>
        <taxon>Paenibacillaceae</taxon>
        <taxon>Paenibacillus</taxon>
    </lineage>
</organism>
<reference evidence="3" key="1">
    <citation type="journal article" date="2019" name="Int. J. Syst. Evol. Microbiol.">
        <title>The Global Catalogue of Microorganisms (GCM) 10K type strain sequencing project: providing services to taxonomists for standard genome sequencing and annotation.</title>
        <authorList>
            <consortium name="The Broad Institute Genomics Platform"/>
            <consortium name="The Broad Institute Genome Sequencing Center for Infectious Disease"/>
            <person name="Wu L."/>
            <person name="Ma J."/>
        </authorList>
    </citation>
    <scope>NUCLEOTIDE SEQUENCE [LARGE SCALE GENOMIC DNA]</scope>
    <source>
        <strain evidence="3">CGMCC 1.15420</strain>
    </source>
</reference>
<accession>A0ABQ1VRE5</accession>
<keyword evidence="1" id="KW-0472">Membrane</keyword>
<comment type="caution">
    <text evidence="2">The sequence shown here is derived from an EMBL/GenBank/DDBJ whole genome shotgun (WGS) entry which is preliminary data.</text>
</comment>